<dbReference type="AlphaFoldDB" id="A0AAN8ZKP7"/>
<dbReference type="PROSITE" id="PS51375">
    <property type="entry name" value="PPR"/>
    <property type="match status" value="1"/>
</dbReference>
<dbReference type="EMBL" id="JBAMMX010000005">
    <property type="protein sequence ID" value="KAK6941102.1"/>
    <property type="molecule type" value="Genomic_DNA"/>
</dbReference>
<dbReference type="Proteomes" id="UP001370490">
    <property type="component" value="Unassembled WGS sequence"/>
</dbReference>
<proteinExistence type="inferred from homology"/>
<evidence type="ECO:0000256" key="5">
    <source>
        <dbReference type="SAM" id="SignalP"/>
    </source>
</evidence>
<dbReference type="SUPFAM" id="SSF48452">
    <property type="entry name" value="TPR-like"/>
    <property type="match status" value="1"/>
</dbReference>
<evidence type="ECO:0000313" key="6">
    <source>
        <dbReference type="EMBL" id="KAK6941102.1"/>
    </source>
</evidence>
<dbReference type="GO" id="GO:0005739">
    <property type="term" value="C:mitochondrion"/>
    <property type="evidence" value="ECO:0007669"/>
    <property type="project" value="TreeGrafter"/>
</dbReference>
<keyword evidence="7" id="KW-1185">Reference proteome</keyword>
<comment type="similarity">
    <text evidence="1">Belongs to the PPR family. P subfamily.</text>
</comment>
<keyword evidence="5" id="KW-0732">Signal</keyword>
<organism evidence="6 7">
    <name type="scientific">Dillenia turbinata</name>
    <dbReference type="NCBI Taxonomy" id="194707"/>
    <lineage>
        <taxon>Eukaryota</taxon>
        <taxon>Viridiplantae</taxon>
        <taxon>Streptophyta</taxon>
        <taxon>Embryophyta</taxon>
        <taxon>Tracheophyta</taxon>
        <taxon>Spermatophyta</taxon>
        <taxon>Magnoliopsida</taxon>
        <taxon>eudicotyledons</taxon>
        <taxon>Gunneridae</taxon>
        <taxon>Pentapetalae</taxon>
        <taxon>Dilleniales</taxon>
        <taxon>Dilleniaceae</taxon>
        <taxon>Dillenia</taxon>
    </lineage>
</organism>
<dbReference type="Pfam" id="PF13041">
    <property type="entry name" value="PPR_2"/>
    <property type="match status" value="1"/>
</dbReference>
<dbReference type="NCBIfam" id="TIGR00756">
    <property type="entry name" value="PPR"/>
    <property type="match status" value="1"/>
</dbReference>
<comment type="caution">
    <text evidence="6">The sequence shown here is derived from an EMBL/GenBank/DDBJ whole genome shotgun (WGS) entry which is preliminary data.</text>
</comment>
<protein>
    <submittedName>
        <fullName evidence="6">Pentatricopeptide repeat</fullName>
    </submittedName>
</protein>
<evidence type="ECO:0000256" key="3">
    <source>
        <dbReference type="PROSITE-ProRule" id="PRU00708"/>
    </source>
</evidence>
<feature type="signal peptide" evidence="5">
    <location>
        <begin position="1"/>
        <end position="21"/>
    </location>
</feature>
<evidence type="ECO:0000313" key="7">
    <source>
        <dbReference type="Proteomes" id="UP001370490"/>
    </source>
</evidence>
<dbReference type="InterPro" id="IPR002885">
    <property type="entry name" value="PPR_rpt"/>
</dbReference>
<evidence type="ECO:0000256" key="2">
    <source>
        <dbReference type="ARBA" id="ARBA00022737"/>
    </source>
</evidence>
<sequence>MRSLNRFLSAALFLRRRLCNAAAMTEAAAEESSPLSHPSSPSSKKNSNSDMLYRQLSRLPATGGKSVSETLNEFIRDGRIMDWMKMRGTNFSHKDHAIYLDLLSKTKGVSAAENYFHGLSPSEQNLYTYGALLNCYCQQGLEDKALVHFKKMEEMNVASTSLAYNNLMSLNMKLGKPEKVAPLAEEMKQKDISLTALTYGILIHSYSCLDDMTGVERVMEEVKKDDKMKQNWIIYSNLANAYVKAGDFVKAESALKELEKVMSRSDRAAYHFLLSVYATTSNLAEVKRIWGEVKSAFPVTNNINYRTILLALSRVGDLVGFKDTFIEWERECSFYDVRVANVAVKTYLKADMVEEAELIFERALKRSLGPFFTAREMFMSFFLEKQKIDSAMKYIEAAIDEVMDGDWHPSPDIVNKFFEYFHEKMDIDRAEEFFKLLKRVGSCNSTACKLLVQTYISAGKTAPDIQGKLEDHGIEMNNELENILRSV</sequence>
<feature type="chain" id="PRO_5042937169" evidence="5">
    <location>
        <begin position="22"/>
        <end position="487"/>
    </location>
</feature>
<dbReference type="Pfam" id="PF01535">
    <property type="entry name" value="PPR"/>
    <property type="match status" value="2"/>
</dbReference>
<feature type="repeat" description="PPR" evidence="3">
    <location>
        <begin position="125"/>
        <end position="159"/>
    </location>
</feature>
<dbReference type="InterPro" id="IPR011990">
    <property type="entry name" value="TPR-like_helical_dom_sf"/>
</dbReference>
<feature type="region of interest" description="Disordered" evidence="4">
    <location>
        <begin position="29"/>
        <end position="49"/>
    </location>
</feature>
<dbReference type="PANTHER" id="PTHR45717:SF8">
    <property type="entry name" value="OS01G0301000 PROTEIN"/>
    <property type="match status" value="1"/>
</dbReference>
<keyword evidence="2" id="KW-0677">Repeat</keyword>
<dbReference type="PANTHER" id="PTHR45717">
    <property type="entry name" value="OS12G0527900 PROTEIN"/>
    <property type="match status" value="1"/>
</dbReference>
<evidence type="ECO:0000256" key="4">
    <source>
        <dbReference type="SAM" id="MobiDB-lite"/>
    </source>
</evidence>
<reference evidence="6 7" key="1">
    <citation type="submission" date="2023-12" db="EMBL/GenBank/DDBJ databases">
        <title>A high-quality genome assembly for Dillenia turbinata (Dilleniales).</title>
        <authorList>
            <person name="Chanderbali A."/>
        </authorList>
    </citation>
    <scope>NUCLEOTIDE SEQUENCE [LARGE SCALE GENOMIC DNA]</scope>
    <source>
        <strain evidence="6">LSX21</strain>
        <tissue evidence="6">Leaf</tissue>
    </source>
</reference>
<dbReference type="GO" id="GO:0003729">
    <property type="term" value="F:mRNA binding"/>
    <property type="evidence" value="ECO:0007669"/>
    <property type="project" value="UniProtKB-ARBA"/>
</dbReference>
<accession>A0AAN8ZKP7</accession>
<name>A0AAN8ZKP7_9MAGN</name>
<evidence type="ECO:0000256" key="1">
    <source>
        <dbReference type="ARBA" id="ARBA00007626"/>
    </source>
</evidence>
<dbReference type="Gene3D" id="1.25.40.10">
    <property type="entry name" value="Tetratricopeptide repeat domain"/>
    <property type="match status" value="2"/>
</dbReference>
<gene>
    <name evidence="6" type="ORF">RJ641_030633</name>
</gene>